<sequence>VGPGKIPVETQESHSLMELAEGAALWDGKEKRVAFIFPVLRRAQDCGFTERKRKDGDDGKKSKTALEETCEISQPGNARALLEDRTKLKVQECVTGEVDEVRERNVARRDAGRVSELPFQCPAQN</sequence>
<dbReference type="AlphaFoldDB" id="A0ABD0NQD3"/>
<dbReference type="Proteomes" id="UP001529510">
    <property type="component" value="Unassembled WGS sequence"/>
</dbReference>
<evidence type="ECO:0000313" key="1">
    <source>
        <dbReference type="EMBL" id="KAL0164120.1"/>
    </source>
</evidence>
<organism evidence="1 2">
    <name type="scientific">Cirrhinus mrigala</name>
    <name type="common">Mrigala</name>
    <dbReference type="NCBI Taxonomy" id="683832"/>
    <lineage>
        <taxon>Eukaryota</taxon>
        <taxon>Metazoa</taxon>
        <taxon>Chordata</taxon>
        <taxon>Craniata</taxon>
        <taxon>Vertebrata</taxon>
        <taxon>Euteleostomi</taxon>
        <taxon>Actinopterygii</taxon>
        <taxon>Neopterygii</taxon>
        <taxon>Teleostei</taxon>
        <taxon>Ostariophysi</taxon>
        <taxon>Cypriniformes</taxon>
        <taxon>Cyprinidae</taxon>
        <taxon>Labeoninae</taxon>
        <taxon>Labeonini</taxon>
        <taxon>Cirrhinus</taxon>
    </lineage>
</organism>
<keyword evidence="2" id="KW-1185">Reference proteome</keyword>
<proteinExistence type="predicted"/>
<protein>
    <submittedName>
        <fullName evidence="1">Uncharacterized protein</fullName>
    </submittedName>
</protein>
<name>A0ABD0NQD3_CIRMR</name>
<comment type="caution">
    <text evidence="1">The sequence shown here is derived from an EMBL/GenBank/DDBJ whole genome shotgun (WGS) entry which is preliminary data.</text>
</comment>
<accession>A0ABD0NQD3</accession>
<dbReference type="EMBL" id="JAMKFB020000020">
    <property type="protein sequence ID" value="KAL0164120.1"/>
    <property type="molecule type" value="Genomic_DNA"/>
</dbReference>
<gene>
    <name evidence="1" type="ORF">M9458_039873</name>
</gene>
<feature type="non-terminal residue" evidence="1">
    <location>
        <position position="1"/>
    </location>
</feature>
<feature type="non-terminal residue" evidence="1">
    <location>
        <position position="125"/>
    </location>
</feature>
<reference evidence="1 2" key="1">
    <citation type="submission" date="2024-05" db="EMBL/GenBank/DDBJ databases">
        <title>Genome sequencing and assembly of Indian major carp, Cirrhinus mrigala (Hamilton, 1822).</title>
        <authorList>
            <person name="Mohindra V."/>
            <person name="Chowdhury L.M."/>
            <person name="Lal K."/>
            <person name="Jena J.K."/>
        </authorList>
    </citation>
    <scope>NUCLEOTIDE SEQUENCE [LARGE SCALE GENOMIC DNA]</scope>
    <source>
        <strain evidence="1">CM1030</strain>
        <tissue evidence="1">Blood</tissue>
    </source>
</reference>
<evidence type="ECO:0000313" key="2">
    <source>
        <dbReference type="Proteomes" id="UP001529510"/>
    </source>
</evidence>